<dbReference type="InParanoid" id="D6TC21"/>
<evidence type="ECO:0000256" key="1">
    <source>
        <dbReference type="SAM" id="MobiDB-lite"/>
    </source>
</evidence>
<dbReference type="Pfam" id="PF14690">
    <property type="entry name" value="Zn_ribbon_ISL3"/>
    <property type="match status" value="1"/>
</dbReference>
<dbReference type="SUPFAM" id="SSF46689">
    <property type="entry name" value="Homeodomain-like"/>
    <property type="match status" value="1"/>
</dbReference>
<dbReference type="AlphaFoldDB" id="D6TC21"/>
<dbReference type="InterPro" id="IPR002560">
    <property type="entry name" value="Transposase_DDE"/>
</dbReference>
<dbReference type="InterPro" id="IPR047951">
    <property type="entry name" value="Transpos_ISL3"/>
</dbReference>
<evidence type="ECO:0000259" key="2">
    <source>
        <dbReference type="PROSITE" id="PS50531"/>
    </source>
</evidence>
<dbReference type="OrthoDB" id="140629at2"/>
<dbReference type="eggNOG" id="COG3464">
    <property type="taxonomic scope" value="Bacteria"/>
</dbReference>
<dbReference type="EMBL" id="ADVG01000001">
    <property type="protein sequence ID" value="EFH88057.1"/>
    <property type="molecule type" value="Genomic_DNA"/>
</dbReference>
<protein>
    <submittedName>
        <fullName evidence="3">Transposase IS204/IS1001/IS1096/IS1165 family protein</fullName>
    </submittedName>
</protein>
<dbReference type="GO" id="GO:0006352">
    <property type="term" value="P:DNA-templated transcription initiation"/>
    <property type="evidence" value="ECO:0007669"/>
    <property type="project" value="InterPro"/>
</dbReference>
<dbReference type="Pfam" id="PF08281">
    <property type="entry name" value="Sigma70_r4_2"/>
    <property type="match status" value="1"/>
</dbReference>
<dbReference type="PROSITE" id="PS50531">
    <property type="entry name" value="HTH_IS21"/>
    <property type="match status" value="1"/>
</dbReference>
<dbReference type="GO" id="GO:0003677">
    <property type="term" value="F:DNA binding"/>
    <property type="evidence" value="ECO:0007669"/>
    <property type="project" value="InterPro"/>
</dbReference>
<dbReference type="PANTHER" id="PTHR33498">
    <property type="entry name" value="TRANSPOSASE FOR INSERTION SEQUENCE ELEMENT IS1557"/>
    <property type="match status" value="1"/>
</dbReference>
<evidence type="ECO:0000313" key="3">
    <source>
        <dbReference type="EMBL" id="EFH88057.1"/>
    </source>
</evidence>
<gene>
    <name evidence="3" type="ORF">Krac_9432</name>
</gene>
<dbReference type="Pfam" id="PF01610">
    <property type="entry name" value="DDE_Tnp_ISL3"/>
    <property type="match status" value="2"/>
</dbReference>
<dbReference type="NCBIfam" id="NF033550">
    <property type="entry name" value="transpos_ISL3"/>
    <property type="match status" value="1"/>
</dbReference>
<evidence type="ECO:0000313" key="4">
    <source>
        <dbReference type="Proteomes" id="UP000004508"/>
    </source>
</evidence>
<feature type="domain" description="HTH IS21-type" evidence="2">
    <location>
        <begin position="297"/>
        <end position="359"/>
    </location>
</feature>
<reference evidence="3 4" key="1">
    <citation type="journal article" date="2011" name="Stand. Genomic Sci.">
        <title>Non-contiguous finished genome sequence and contextual data of the filamentous soil bacterium Ktedonobacter racemifer type strain (SOSP1-21).</title>
        <authorList>
            <person name="Chang Y.J."/>
            <person name="Land M."/>
            <person name="Hauser L."/>
            <person name="Chertkov O."/>
            <person name="Del Rio T.G."/>
            <person name="Nolan M."/>
            <person name="Copeland A."/>
            <person name="Tice H."/>
            <person name="Cheng J.F."/>
            <person name="Lucas S."/>
            <person name="Han C."/>
            <person name="Goodwin L."/>
            <person name="Pitluck S."/>
            <person name="Ivanova N."/>
            <person name="Ovchinikova G."/>
            <person name="Pati A."/>
            <person name="Chen A."/>
            <person name="Palaniappan K."/>
            <person name="Mavromatis K."/>
            <person name="Liolios K."/>
            <person name="Brettin T."/>
            <person name="Fiebig A."/>
            <person name="Rohde M."/>
            <person name="Abt B."/>
            <person name="Goker M."/>
            <person name="Detter J.C."/>
            <person name="Woyke T."/>
            <person name="Bristow J."/>
            <person name="Eisen J.A."/>
            <person name="Markowitz V."/>
            <person name="Hugenholtz P."/>
            <person name="Kyrpides N.C."/>
            <person name="Klenk H.P."/>
            <person name="Lapidus A."/>
        </authorList>
    </citation>
    <scope>NUCLEOTIDE SEQUENCE [LARGE SCALE GENOMIC DNA]</scope>
    <source>
        <strain evidence="4">DSM 44963</strain>
    </source>
</reference>
<dbReference type="InterPro" id="IPR017894">
    <property type="entry name" value="HTH_IS21_transposase_type"/>
</dbReference>
<dbReference type="InterPro" id="IPR009057">
    <property type="entry name" value="Homeodomain-like_sf"/>
</dbReference>
<name>D6TC21_KTERA</name>
<dbReference type="Proteomes" id="UP000004508">
    <property type="component" value="Unassembled WGS sequence"/>
</dbReference>
<proteinExistence type="predicted"/>
<feature type="region of interest" description="Disordered" evidence="1">
    <location>
        <begin position="259"/>
        <end position="278"/>
    </location>
</feature>
<keyword evidence="4" id="KW-1185">Reference proteome</keyword>
<accession>D6TC21</accession>
<organism evidence="3 4">
    <name type="scientific">Ktedonobacter racemifer DSM 44963</name>
    <dbReference type="NCBI Taxonomy" id="485913"/>
    <lineage>
        <taxon>Bacteria</taxon>
        <taxon>Bacillati</taxon>
        <taxon>Chloroflexota</taxon>
        <taxon>Ktedonobacteria</taxon>
        <taxon>Ktedonobacterales</taxon>
        <taxon>Ktedonobacteraceae</taxon>
        <taxon>Ktedonobacter</taxon>
    </lineage>
</organism>
<comment type="caution">
    <text evidence="3">The sequence shown here is derived from an EMBL/GenBank/DDBJ whole genome shotgun (WGS) entry which is preliminary data.</text>
</comment>
<sequence length="538" mass="60872">METPLFFPLGEGLELTQMERNEEQLVLHIIATSTSALCPLCAQPATRLHSRYRRIVKDLPCAGQQVRLILHVRKFFCDTVDCVRKVFAERLPHLVAPWAQMTTRLTQALQMVGLATCGRLGARLASHLGITTSWMTIVRRVMDLPTPKAQRVTCLGLDDFSFQRGRTFGTVVVDLDAHQIIDLLPDRQADTAAAWMATHPEITHVSRDRGAEYASAASTGAPQAIQVADRFHICKNLSEAVQKLLARVLSEIKTASQEAERKAKAHEDTSAPVEEWRPDPGAHVARTIAIRRAEREVRYQQAVSLRKQGLSLKEIARQLGTSERTVRHWFERGVAPDTRPRRKRQSDFDPYAPYVLQRWQDGEHNGSRLWQEIAAQGYPGSQRMVYRFLKTLKKTEVKTPIGTRCVLHYTSSAAVRLFMRHPGGLDEGKRVNLDALRQAHPALETAYHLTQDFLLMMRKREGERLDTWLIQVQESGLPELQSFAHGVERDKAAVQAGLTLPINNGQVEGHVTRVKLIKRMMYGKAGFALLRQRVLHRI</sequence>
<dbReference type="Gene3D" id="1.10.10.60">
    <property type="entry name" value="Homeodomain-like"/>
    <property type="match status" value="1"/>
</dbReference>
<dbReference type="STRING" id="485913.Krac_9432"/>
<dbReference type="PANTHER" id="PTHR33498:SF1">
    <property type="entry name" value="TRANSPOSASE FOR INSERTION SEQUENCE ELEMENT IS1557"/>
    <property type="match status" value="1"/>
</dbReference>
<dbReference type="RefSeq" id="WP_007903774.1">
    <property type="nucleotide sequence ID" value="NZ_ADVG01000001.1"/>
</dbReference>
<dbReference type="InterPro" id="IPR013249">
    <property type="entry name" value="RNA_pol_sigma70_r4_t2"/>
</dbReference>
<dbReference type="InterPro" id="IPR029261">
    <property type="entry name" value="Transposase_Znf"/>
</dbReference>
<dbReference type="GO" id="GO:0016987">
    <property type="term" value="F:sigma factor activity"/>
    <property type="evidence" value="ECO:0007669"/>
    <property type="project" value="InterPro"/>
</dbReference>